<feature type="region of interest" description="Disordered" evidence="1">
    <location>
        <begin position="31"/>
        <end position="63"/>
    </location>
</feature>
<evidence type="ECO:0000313" key="2">
    <source>
        <dbReference type="EMBL" id="KAF0916832.1"/>
    </source>
</evidence>
<evidence type="ECO:0000313" key="3">
    <source>
        <dbReference type="Proteomes" id="UP000479710"/>
    </source>
</evidence>
<dbReference type="Proteomes" id="UP000479710">
    <property type="component" value="Unassembled WGS sequence"/>
</dbReference>
<name>A0A6G1DXA3_9ORYZ</name>
<reference evidence="2 3" key="1">
    <citation type="submission" date="2019-11" db="EMBL/GenBank/DDBJ databases">
        <title>Whole genome sequence of Oryza granulata.</title>
        <authorList>
            <person name="Li W."/>
        </authorList>
    </citation>
    <scope>NUCLEOTIDE SEQUENCE [LARGE SCALE GENOMIC DNA]</scope>
    <source>
        <strain evidence="3">cv. Menghai</strain>
        <tissue evidence="2">Leaf</tissue>
    </source>
</reference>
<organism evidence="2 3">
    <name type="scientific">Oryza meyeriana var. granulata</name>
    <dbReference type="NCBI Taxonomy" id="110450"/>
    <lineage>
        <taxon>Eukaryota</taxon>
        <taxon>Viridiplantae</taxon>
        <taxon>Streptophyta</taxon>
        <taxon>Embryophyta</taxon>
        <taxon>Tracheophyta</taxon>
        <taxon>Spermatophyta</taxon>
        <taxon>Magnoliopsida</taxon>
        <taxon>Liliopsida</taxon>
        <taxon>Poales</taxon>
        <taxon>Poaceae</taxon>
        <taxon>BOP clade</taxon>
        <taxon>Oryzoideae</taxon>
        <taxon>Oryzeae</taxon>
        <taxon>Oryzinae</taxon>
        <taxon>Oryza</taxon>
        <taxon>Oryza meyeriana</taxon>
    </lineage>
</organism>
<dbReference type="OrthoDB" id="273089at2759"/>
<gene>
    <name evidence="2" type="ORF">E2562_014581</name>
</gene>
<dbReference type="EMBL" id="SPHZ02000005">
    <property type="protein sequence ID" value="KAF0916832.1"/>
    <property type="molecule type" value="Genomic_DNA"/>
</dbReference>
<protein>
    <submittedName>
        <fullName evidence="2">Uncharacterized protein</fullName>
    </submittedName>
</protein>
<proteinExistence type="predicted"/>
<keyword evidence="3" id="KW-1185">Reference proteome</keyword>
<sequence>MRLRLRYRLIARVYWKDPDFLHGRRKKQGYDAKATAWAREKGKESRTSSCSSGDKPRRLARRE</sequence>
<evidence type="ECO:0000256" key="1">
    <source>
        <dbReference type="SAM" id="MobiDB-lite"/>
    </source>
</evidence>
<comment type="caution">
    <text evidence="2">The sequence shown here is derived from an EMBL/GenBank/DDBJ whole genome shotgun (WGS) entry which is preliminary data.</text>
</comment>
<feature type="compositionally biased region" description="Basic and acidic residues" evidence="1">
    <location>
        <begin position="54"/>
        <end position="63"/>
    </location>
</feature>
<accession>A0A6G1DXA3</accession>
<dbReference type="AlphaFoldDB" id="A0A6G1DXA3"/>